<dbReference type="WBParaSite" id="GPUH_0000349501-mRNA-1">
    <property type="protein sequence ID" value="GPUH_0000349501-mRNA-1"/>
    <property type="gene ID" value="GPUH_0000349501"/>
</dbReference>
<evidence type="ECO:0000313" key="3">
    <source>
        <dbReference type="Proteomes" id="UP000271098"/>
    </source>
</evidence>
<dbReference type="Proteomes" id="UP000271098">
    <property type="component" value="Unassembled WGS sequence"/>
</dbReference>
<evidence type="ECO:0000313" key="4">
    <source>
        <dbReference type="WBParaSite" id="GPUH_0000349501-mRNA-1"/>
    </source>
</evidence>
<accession>A0A183D448</accession>
<dbReference type="EMBL" id="UYRT01006017">
    <property type="protein sequence ID" value="VDK39771.1"/>
    <property type="molecule type" value="Genomic_DNA"/>
</dbReference>
<organism evidence="4">
    <name type="scientific">Gongylonema pulchrum</name>
    <dbReference type="NCBI Taxonomy" id="637853"/>
    <lineage>
        <taxon>Eukaryota</taxon>
        <taxon>Metazoa</taxon>
        <taxon>Ecdysozoa</taxon>
        <taxon>Nematoda</taxon>
        <taxon>Chromadorea</taxon>
        <taxon>Rhabditida</taxon>
        <taxon>Spirurina</taxon>
        <taxon>Spiruromorpha</taxon>
        <taxon>Spiruroidea</taxon>
        <taxon>Gongylonematidae</taxon>
        <taxon>Gongylonema</taxon>
    </lineage>
</organism>
<feature type="region of interest" description="Disordered" evidence="1">
    <location>
        <begin position="47"/>
        <end position="86"/>
    </location>
</feature>
<dbReference type="AlphaFoldDB" id="A0A183D448"/>
<evidence type="ECO:0000256" key="1">
    <source>
        <dbReference type="SAM" id="MobiDB-lite"/>
    </source>
</evidence>
<feature type="region of interest" description="Disordered" evidence="1">
    <location>
        <begin position="1"/>
        <end position="28"/>
    </location>
</feature>
<proteinExistence type="predicted"/>
<feature type="compositionally biased region" description="Polar residues" evidence="1">
    <location>
        <begin position="59"/>
        <end position="76"/>
    </location>
</feature>
<name>A0A183D448_9BILA</name>
<reference evidence="4" key="1">
    <citation type="submission" date="2016-06" db="UniProtKB">
        <authorList>
            <consortium name="WormBaseParasite"/>
        </authorList>
    </citation>
    <scope>IDENTIFICATION</scope>
</reference>
<sequence length="166" mass="18884">ERTEEKKKIFELAGGAAKKKNSETGREKKKQVVTYLPLVEQKRRETWRAYNGREGDSSLCVTDETSTVTTPVSDRSPSLKKKHSQQPMMIQLARNELSPYQQQTIRKGSDAQSWSETERPKISCLTSTSNVTDRADDWFNEDSPSETHSYEVEGSVVQEATPEEVR</sequence>
<keyword evidence="3" id="KW-1185">Reference proteome</keyword>
<feature type="compositionally biased region" description="Polar residues" evidence="1">
    <location>
        <begin position="99"/>
        <end position="115"/>
    </location>
</feature>
<evidence type="ECO:0000313" key="2">
    <source>
        <dbReference type="EMBL" id="VDK39771.1"/>
    </source>
</evidence>
<feature type="compositionally biased region" description="Basic and acidic residues" evidence="1">
    <location>
        <begin position="47"/>
        <end position="56"/>
    </location>
</feature>
<reference evidence="2 3" key="2">
    <citation type="submission" date="2018-11" db="EMBL/GenBank/DDBJ databases">
        <authorList>
            <consortium name="Pathogen Informatics"/>
        </authorList>
    </citation>
    <scope>NUCLEOTIDE SEQUENCE [LARGE SCALE GENOMIC DNA]</scope>
</reference>
<protein>
    <submittedName>
        <fullName evidence="4">Breast cancer susceptibility 1</fullName>
    </submittedName>
</protein>
<feature type="region of interest" description="Disordered" evidence="1">
    <location>
        <begin position="99"/>
        <end position="166"/>
    </location>
</feature>
<gene>
    <name evidence="2" type="ORF">GPUH_LOCUS3489</name>
</gene>
<feature type="compositionally biased region" description="Basic and acidic residues" evidence="1">
    <location>
        <begin position="1"/>
        <end position="10"/>
    </location>
</feature>
<dbReference type="OrthoDB" id="5831905at2759"/>